<organism evidence="2 3">
    <name type="scientific">Candolleomyces aberdarensis</name>
    <dbReference type="NCBI Taxonomy" id="2316362"/>
    <lineage>
        <taxon>Eukaryota</taxon>
        <taxon>Fungi</taxon>
        <taxon>Dikarya</taxon>
        <taxon>Basidiomycota</taxon>
        <taxon>Agaricomycotina</taxon>
        <taxon>Agaricomycetes</taxon>
        <taxon>Agaricomycetidae</taxon>
        <taxon>Agaricales</taxon>
        <taxon>Agaricineae</taxon>
        <taxon>Psathyrellaceae</taxon>
        <taxon>Candolleomyces</taxon>
    </lineage>
</organism>
<feature type="compositionally biased region" description="Basic and acidic residues" evidence="1">
    <location>
        <begin position="290"/>
        <end position="301"/>
    </location>
</feature>
<feature type="region of interest" description="Disordered" evidence="1">
    <location>
        <begin position="1"/>
        <end position="51"/>
    </location>
</feature>
<feature type="compositionally biased region" description="Polar residues" evidence="1">
    <location>
        <begin position="1"/>
        <end position="12"/>
    </location>
</feature>
<evidence type="ECO:0000313" key="2">
    <source>
        <dbReference type="EMBL" id="RXW16004.1"/>
    </source>
</evidence>
<feature type="region of interest" description="Disordered" evidence="1">
    <location>
        <begin position="290"/>
        <end position="318"/>
    </location>
</feature>
<protein>
    <submittedName>
        <fullName evidence="2">Uncharacterized protein</fullName>
    </submittedName>
</protein>
<comment type="caution">
    <text evidence="2">The sequence shown here is derived from an EMBL/GenBank/DDBJ whole genome shotgun (WGS) entry which is preliminary data.</text>
</comment>
<name>A0A4Q2DBS5_9AGAR</name>
<proteinExistence type="predicted"/>
<evidence type="ECO:0000313" key="3">
    <source>
        <dbReference type="Proteomes" id="UP000290288"/>
    </source>
</evidence>
<dbReference type="EMBL" id="SDEE01000484">
    <property type="protein sequence ID" value="RXW16004.1"/>
    <property type="molecule type" value="Genomic_DNA"/>
</dbReference>
<dbReference type="STRING" id="2316362.A0A4Q2DBS5"/>
<dbReference type="Proteomes" id="UP000290288">
    <property type="component" value="Unassembled WGS sequence"/>
</dbReference>
<accession>A0A4Q2DBS5</accession>
<keyword evidence="3" id="KW-1185">Reference proteome</keyword>
<reference evidence="2 3" key="1">
    <citation type="submission" date="2019-01" db="EMBL/GenBank/DDBJ databases">
        <title>Draft genome sequence of Psathyrella aberdarensis IHI B618.</title>
        <authorList>
            <person name="Buettner E."/>
            <person name="Kellner H."/>
        </authorList>
    </citation>
    <scope>NUCLEOTIDE SEQUENCE [LARGE SCALE GENOMIC DNA]</scope>
    <source>
        <strain evidence="2 3">IHI B618</strain>
    </source>
</reference>
<evidence type="ECO:0000256" key="1">
    <source>
        <dbReference type="SAM" id="MobiDB-lite"/>
    </source>
</evidence>
<dbReference type="OrthoDB" id="21648at2759"/>
<gene>
    <name evidence="2" type="ORF">EST38_g9842</name>
</gene>
<dbReference type="AlphaFoldDB" id="A0A4Q2DBS5"/>
<sequence>MARATRSTTATHQPHPPQRKRKRASSPYATAATKLQKTDDDGDDTTDPLPFLSEHDAQKILNVLELSDTQGLLDRVFPSSHAPDLLLSLRTLLERPAEHPLTAVKAAINNLLPISSLPRSRPSPAASQQLAFTNLALSLIEQASCNSITASLDTTDILESSKTENTRTSPLLARRKYALVQHLPSGDYWSSLSSDTPSSELKNLPTGHAELVAIIPTASSAPTDAIPTLGSVSSRPLAHTKHIQGQRRVTTGAFLDYGPYASFAPCFENAGEIVGQRQLSEVVYQKEQKKREAEQRRKDQKQPSTFAQAISEEEKDVAMNAESTPQITDEDLNSLLPPEEVKALKETLGSLELENAVTQLLEQNSRALKRLEELQMRRFSESGANAKAVEEGSEEWDTAQCIMNSISTLASLRPRSSAEDGAPLVPSPAVLRKLHRSLALEPSPGWYGNLPTARPTALHDDSTIKVKSPTPAPATAAVTAAPNATAPVTQTPTAAYAGYSYNYGTTQQPAYRPAATAYAAYKPGQGATYYQAFTPSATQQSYYSPQSYAGSSNQQPYGASGSAQTYPYGSWNYQYQPATASGSTKPSTPTTATASYNAFFNAAAAANGATAGRTPAVANTVNKPAVPPAAGAWPPTAAGLAPTLPTHLRTAQTSTPVGNTTYQQQAGYYQAYPIQPAATPSR</sequence>